<comment type="caution">
    <text evidence="1">The sequence shown here is derived from an EMBL/GenBank/DDBJ whole genome shotgun (WGS) entry which is preliminary data.</text>
</comment>
<dbReference type="EMBL" id="BGZK01000021">
    <property type="protein sequence ID" value="GBP06223.1"/>
    <property type="molecule type" value="Genomic_DNA"/>
</dbReference>
<reference evidence="1 2" key="1">
    <citation type="journal article" date="2019" name="Commun. Biol.">
        <title>The bagworm genome reveals a unique fibroin gene that provides high tensile strength.</title>
        <authorList>
            <person name="Kono N."/>
            <person name="Nakamura H."/>
            <person name="Ohtoshi R."/>
            <person name="Tomita M."/>
            <person name="Numata K."/>
            <person name="Arakawa K."/>
        </authorList>
    </citation>
    <scope>NUCLEOTIDE SEQUENCE [LARGE SCALE GENOMIC DNA]</scope>
</reference>
<sequence>MVTFPRSDILFLPERPAKHWRFLWGCKCPWLAVITYSLAARMLIHNIHENEIRRIGASRQRLISGRRTRGRAIRAGAARARLDAARPGYIFVDSPDFCTFYIDTGIKILTIAF</sequence>
<name>A0A4C1SVG5_EUMVA</name>
<dbReference type="AlphaFoldDB" id="A0A4C1SVG5"/>
<organism evidence="1 2">
    <name type="scientific">Eumeta variegata</name>
    <name type="common">Bagworm moth</name>
    <name type="synonym">Eumeta japonica</name>
    <dbReference type="NCBI Taxonomy" id="151549"/>
    <lineage>
        <taxon>Eukaryota</taxon>
        <taxon>Metazoa</taxon>
        <taxon>Ecdysozoa</taxon>
        <taxon>Arthropoda</taxon>
        <taxon>Hexapoda</taxon>
        <taxon>Insecta</taxon>
        <taxon>Pterygota</taxon>
        <taxon>Neoptera</taxon>
        <taxon>Endopterygota</taxon>
        <taxon>Lepidoptera</taxon>
        <taxon>Glossata</taxon>
        <taxon>Ditrysia</taxon>
        <taxon>Tineoidea</taxon>
        <taxon>Psychidae</taxon>
        <taxon>Oiketicinae</taxon>
        <taxon>Eumeta</taxon>
    </lineage>
</organism>
<proteinExistence type="predicted"/>
<protein>
    <submittedName>
        <fullName evidence="1">Uncharacterized protein</fullName>
    </submittedName>
</protein>
<dbReference type="Proteomes" id="UP000299102">
    <property type="component" value="Unassembled WGS sequence"/>
</dbReference>
<gene>
    <name evidence="1" type="ORF">EVAR_3577_1</name>
</gene>
<evidence type="ECO:0000313" key="2">
    <source>
        <dbReference type="Proteomes" id="UP000299102"/>
    </source>
</evidence>
<evidence type="ECO:0000313" key="1">
    <source>
        <dbReference type="EMBL" id="GBP06223.1"/>
    </source>
</evidence>
<accession>A0A4C1SVG5</accession>
<keyword evidence="2" id="KW-1185">Reference proteome</keyword>